<comment type="caution">
    <text evidence="4">The sequence shown here is derived from an EMBL/GenBank/DDBJ whole genome shotgun (WGS) entry which is preliminary data.</text>
</comment>
<keyword evidence="2" id="KW-0812">Transmembrane</keyword>
<dbReference type="AlphaFoldDB" id="W6THL8"/>
<evidence type="ECO:0000256" key="1">
    <source>
        <dbReference type="SAM" id="MobiDB-lite"/>
    </source>
</evidence>
<feature type="compositionally biased region" description="Basic and acidic residues" evidence="1">
    <location>
        <begin position="151"/>
        <end position="167"/>
    </location>
</feature>
<evidence type="ECO:0000313" key="4">
    <source>
        <dbReference type="EMBL" id="ETZ07425.1"/>
    </source>
</evidence>
<keyword evidence="2" id="KW-1133">Transmembrane helix</keyword>
<dbReference type="InterPro" id="IPR052336">
    <property type="entry name" value="MlaD_Phospholipid_Transporter"/>
</dbReference>
<feature type="domain" description="Mce/MlaD" evidence="3">
    <location>
        <begin position="38"/>
        <end position="113"/>
    </location>
</feature>
<sequence>MKVRSQRFETVIGAFMLFLVLVSIAFFLIRSRGIDKKYVTFYAEFDAVDGLRLGAPVKINGVTVGSVLKLSLDPENVSVKVKFNILKKIELPEDTSAFITGESLFGEKILKLDLGASEIKMRPEEIIYQTQAPLMIEDLLYKLLVPDEKKSKKEEKESKESEHKNSNQKENGNSIQKEEIESSN</sequence>
<evidence type="ECO:0000259" key="3">
    <source>
        <dbReference type="Pfam" id="PF02470"/>
    </source>
</evidence>
<dbReference type="InterPro" id="IPR003399">
    <property type="entry name" value="Mce/MlaD"/>
</dbReference>
<organism evidence="4 5">
    <name type="scientific">Holospora obtusa F1</name>
    <dbReference type="NCBI Taxonomy" id="1399147"/>
    <lineage>
        <taxon>Bacteria</taxon>
        <taxon>Pseudomonadati</taxon>
        <taxon>Pseudomonadota</taxon>
        <taxon>Alphaproteobacteria</taxon>
        <taxon>Holosporales</taxon>
        <taxon>Holosporaceae</taxon>
        <taxon>Holospora</taxon>
    </lineage>
</organism>
<feature type="transmembrane region" description="Helical" evidence="2">
    <location>
        <begin position="12"/>
        <end position="29"/>
    </location>
</feature>
<dbReference type="PANTHER" id="PTHR33371:SF4">
    <property type="entry name" value="INTERMEMBRANE PHOSPHOLIPID TRANSPORT SYSTEM BINDING PROTEIN MLAD"/>
    <property type="match status" value="1"/>
</dbReference>
<reference evidence="4 5" key="1">
    <citation type="journal article" date="2014" name="FEMS Microbiol. Lett.">
        <title>Draft genome sequences of three Holospora species (Holospora obtusa, Holospora undulata, and Holospora elegans), endonuclear symbiotic bacteria of the ciliate Paramecium caudatum.</title>
        <authorList>
            <person name="Dohra H."/>
            <person name="Tanaka K."/>
            <person name="Suzuki T."/>
            <person name="Fujishima M."/>
            <person name="Suzuki H."/>
        </authorList>
    </citation>
    <scope>NUCLEOTIDE SEQUENCE [LARGE SCALE GENOMIC DNA]</scope>
    <source>
        <strain evidence="4 5">F1</strain>
    </source>
</reference>
<dbReference type="RefSeq" id="WP_024161083.1">
    <property type="nucleotide sequence ID" value="NZ_AWTR02000046.1"/>
</dbReference>
<dbReference type="PANTHER" id="PTHR33371">
    <property type="entry name" value="INTERMEMBRANE PHOSPHOLIPID TRANSPORT SYSTEM BINDING PROTEIN MLAD-RELATED"/>
    <property type="match status" value="1"/>
</dbReference>
<proteinExistence type="predicted"/>
<dbReference type="EMBL" id="AWTR02000046">
    <property type="protein sequence ID" value="ETZ07425.1"/>
    <property type="molecule type" value="Genomic_DNA"/>
</dbReference>
<protein>
    <submittedName>
        <fullName evidence="4">ABC transporter-binding protein</fullName>
    </submittedName>
</protein>
<keyword evidence="2" id="KW-0472">Membrane</keyword>
<keyword evidence="5" id="KW-1185">Reference proteome</keyword>
<evidence type="ECO:0000313" key="5">
    <source>
        <dbReference type="Proteomes" id="UP000019112"/>
    </source>
</evidence>
<feature type="region of interest" description="Disordered" evidence="1">
    <location>
        <begin position="151"/>
        <end position="184"/>
    </location>
</feature>
<dbReference type="Pfam" id="PF02470">
    <property type="entry name" value="MlaD"/>
    <property type="match status" value="1"/>
</dbReference>
<accession>W6THL8</accession>
<dbReference type="STRING" id="1399147.P618_200393"/>
<dbReference type="Proteomes" id="UP000019112">
    <property type="component" value="Unassembled WGS sequence"/>
</dbReference>
<gene>
    <name evidence="4" type="ORF">P618_200393</name>
</gene>
<dbReference type="eggNOG" id="COG1463">
    <property type="taxonomic scope" value="Bacteria"/>
</dbReference>
<evidence type="ECO:0000256" key="2">
    <source>
        <dbReference type="SAM" id="Phobius"/>
    </source>
</evidence>
<name>W6THL8_HOLOB</name>